<feature type="binding site" evidence="8">
    <location>
        <position position="171"/>
    </location>
    <ligand>
        <name>Mn(2+)</name>
        <dbReference type="ChEBI" id="CHEBI:29035"/>
        <label>1</label>
    </ligand>
</feature>
<dbReference type="Gene3D" id="3.40.630.10">
    <property type="entry name" value="Zn peptidases"/>
    <property type="match status" value="1"/>
</dbReference>
<gene>
    <name evidence="11" type="ORF">WR25_22214</name>
</gene>
<evidence type="ECO:0000256" key="6">
    <source>
        <dbReference type="PIRSR" id="PIRSR037242-1"/>
    </source>
</evidence>
<keyword evidence="5" id="KW-0482">Metalloprotease</keyword>
<dbReference type="SUPFAM" id="SSF53187">
    <property type="entry name" value="Zn-dependent exopeptidases"/>
    <property type="match status" value="1"/>
</dbReference>
<dbReference type="CDD" id="cd05676">
    <property type="entry name" value="M20_dipept_like_CNDP"/>
    <property type="match status" value="1"/>
</dbReference>
<feature type="binding site" evidence="7">
    <location>
        <position position="232"/>
    </location>
    <ligand>
        <name>substrate</name>
        <note>ligand shared between homodimeric partners</note>
    </ligand>
</feature>
<comment type="similarity">
    <text evidence="1">Belongs to the peptidase M20A family.</text>
</comment>
<feature type="binding site" description="in other chain" evidence="7">
    <location>
        <position position="199"/>
    </location>
    <ligand>
        <name>substrate</name>
        <note>ligand shared between homodimeric partners</note>
    </ligand>
</feature>
<dbReference type="InterPro" id="IPR011650">
    <property type="entry name" value="Peptidase_M20_dimer"/>
</dbReference>
<proteinExistence type="inferred from homology"/>
<feature type="domain" description="Peptidase M20 dimerisation" evidence="10">
    <location>
        <begin position="212"/>
        <end position="368"/>
    </location>
</feature>
<keyword evidence="12" id="KW-1185">Reference proteome</keyword>
<feature type="binding site" evidence="8">
    <location>
        <position position="136"/>
    </location>
    <ligand>
        <name>Mn(2+)</name>
        <dbReference type="ChEBI" id="CHEBI:29035"/>
        <label>1</label>
    </ligand>
</feature>
<feature type="active site" evidence="6">
    <location>
        <position position="105"/>
    </location>
</feature>
<evidence type="ECO:0000256" key="7">
    <source>
        <dbReference type="PIRSR" id="PIRSR037242-2"/>
    </source>
</evidence>
<dbReference type="PANTHER" id="PTHR43270:SF14">
    <property type="entry name" value="PEPTIDASE M20 DIMERISATION DOMAIN-CONTAINING PROTEIN"/>
    <property type="match status" value="1"/>
</dbReference>
<dbReference type="AlphaFoldDB" id="A0A2A2KS09"/>
<evidence type="ECO:0000256" key="2">
    <source>
        <dbReference type="ARBA" id="ARBA00022670"/>
    </source>
</evidence>
<evidence type="ECO:0000256" key="4">
    <source>
        <dbReference type="ARBA" id="ARBA00022801"/>
    </source>
</evidence>
<evidence type="ECO:0000313" key="11">
    <source>
        <dbReference type="EMBL" id="PAV76688.1"/>
    </source>
</evidence>
<dbReference type="InterPro" id="IPR051458">
    <property type="entry name" value="Cyt/Met_Dipeptidase"/>
</dbReference>
<dbReference type="GO" id="GO:0070573">
    <property type="term" value="F:metallodipeptidase activity"/>
    <property type="evidence" value="ECO:0007669"/>
    <property type="project" value="InterPro"/>
</dbReference>
<keyword evidence="8" id="KW-0464">Manganese</keyword>
<evidence type="ECO:0000313" key="12">
    <source>
        <dbReference type="Proteomes" id="UP000218231"/>
    </source>
</evidence>
<name>A0A2A2KS09_9BILA</name>
<comment type="cofactor">
    <cofactor evidence="8">
        <name>Mn(2+)</name>
        <dbReference type="ChEBI" id="CHEBI:29035"/>
    </cofactor>
    <text evidence="8">Binds 2 manganese ions per subunit.</text>
</comment>
<dbReference type="GO" id="GO:0006508">
    <property type="term" value="P:proteolysis"/>
    <property type="evidence" value="ECO:0007669"/>
    <property type="project" value="UniProtKB-KW"/>
</dbReference>
<reference evidence="11 12" key="1">
    <citation type="journal article" date="2017" name="Curr. Biol.">
        <title>Genome architecture and evolution of a unichromosomal asexual nematode.</title>
        <authorList>
            <person name="Fradin H."/>
            <person name="Zegar C."/>
            <person name="Gutwein M."/>
            <person name="Lucas J."/>
            <person name="Kovtun M."/>
            <person name="Corcoran D."/>
            <person name="Baugh L.R."/>
            <person name="Kiontke K."/>
            <person name="Gunsalus K."/>
            <person name="Fitch D.H."/>
            <person name="Piano F."/>
        </authorList>
    </citation>
    <scope>NUCLEOTIDE SEQUENCE [LARGE SCALE GENOMIC DNA]</scope>
    <source>
        <strain evidence="11">PF1309</strain>
    </source>
</reference>
<protein>
    <recommendedName>
        <fullName evidence="10">Peptidase M20 dimerisation domain-containing protein</fullName>
    </recommendedName>
</protein>
<dbReference type="InterPro" id="IPR002933">
    <property type="entry name" value="Peptidase_M20"/>
</dbReference>
<evidence type="ECO:0000256" key="9">
    <source>
        <dbReference type="PIRSR" id="PIRSR037242-4"/>
    </source>
</evidence>
<evidence type="ECO:0000256" key="5">
    <source>
        <dbReference type="ARBA" id="ARBA00023049"/>
    </source>
</evidence>
<feature type="binding site" description="in other chain" evidence="7">
    <location>
        <position position="421"/>
    </location>
    <ligand>
        <name>substrate</name>
        <note>ligand shared between homodimeric partners</note>
    </ligand>
</feature>
<evidence type="ECO:0000259" key="10">
    <source>
        <dbReference type="Pfam" id="PF07687"/>
    </source>
</evidence>
<keyword evidence="2" id="KW-0645">Protease</keyword>
<sequence>MSQVNEEILKAIFSEIDSRQDDFVEVLREAVAIESVSGEPERRPQCVKMIQWTQKRLEALGATTELIDIGTQKIDGKDVGLPPILFAKLGSDKSKKTVLIYGHLDVQPAAKEDGWNSEPFKLEERDGKLFGRGSTDDKGPALGWLNAIDVMQKLGVEIPVNIKFVYEGMEESGSIGLDETLEKRKTDFLHDVDFCCISDNYWLGKGKPCLTYGLRGICYFFLEVTCAKQDLHSGCFGGTVHEAMNDLVWMMSQLTDVNGRINIPGLYEMVAPMTDAERESYSNIDFDPEDYKNDLGAFGLVKQSKEELLMNRWRLPCLSLHGIEGAFSSAGAKTCIPAKVIGKFSIRIVPNMTHQEVDKIVVDHLNAVWKTRGSPNKFVATAHHGGQPWLADFRDSNFAAGSKALKRVFGVEPDFTREGGSIPVILTFQKLTGKSVMLLPMGASDDMAHSQNEKLNRKNYVEGMKVFATYLLELAHA</sequence>
<feature type="active site" description="Proton acceptor" evidence="6">
    <location>
        <position position="170"/>
    </location>
</feature>
<dbReference type="PIRSF" id="PIRSF037242">
    <property type="entry name" value="CNDP_dipeptidase"/>
    <property type="match status" value="1"/>
</dbReference>
<dbReference type="STRING" id="2018661.A0A2A2KS09"/>
<feature type="binding site" evidence="8">
    <location>
        <position position="136"/>
    </location>
    <ligand>
        <name>Mn(2+)</name>
        <dbReference type="ChEBI" id="CHEBI:29035"/>
        <label>2</label>
    </ligand>
</feature>
<feature type="binding site" evidence="8">
    <location>
        <position position="103"/>
    </location>
    <ligand>
        <name>Mn(2+)</name>
        <dbReference type="ChEBI" id="CHEBI:29035"/>
        <label>2</label>
    </ligand>
</feature>
<dbReference type="Pfam" id="PF07687">
    <property type="entry name" value="M20_dimer"/>
    <property type="match status" value="1"/>
</dbReference>
<feature type="site" description="Important for catalytic activity" evidence="9">
    <location>
        <position position="232"/>
    </location>
</feature>
<evidence type="ECO:0000256" key="1">
    <source>
        <dbReference type="ARBA" id="ARBA00006247"/>
    </source>
</evidence>
<keyword evidence="3 8" id="KW-0479">Metal-binding</keyword>
<evidence type="ECO:0000256" key="3">
    <source>
        <dbReference type="ARBA" id="ARBA00022723"/>
    </source>
</evidence>
<dbReference type="InterPro" id="IPR017153">
    <property type="entry name" value="CNDP/DUG1"/>
</dbReference>
<dbReference type="GO" id="GO:0046872">
    <property type="term" value="F:metal ion binding"/>
    <property type="evidence" value="ECO:0007669"/>
    <property type="project" value="UniProtKB-KW"/>
</dbReference>
<accession>A0A2A2KS09</accession>
<dbReference type="EMBL" id="LIAE01007828">
    <property type="protein sequence ID" value="PAV76688.1"/>
    <property type="molecule type" value="Genomic_DNA"/>
</dbReference>
<feature type="binding site" evidence="8">
    <location>
        <position position="199"/>
    </location>
    <ligand>
        <name>Mn(2+)</name>
        <dbReference type="ChEBI" id="CHEBI:29035"/>
        <label>2</label>
    </ligand>
</feature>
<dbReference type="Pfam" id="PF01546">
    <property type="entry name" value="Peptidase_M20"/>
    <property type="match status" value="1"/>
</dbReference>
<evidence type="ECO:0000256" key="8">
    <source>
        <dbReference type="PIRSR" id="PIRSR037242-3"/>
    </source>
</evidence>
<feature type="binding site" description="in other chain" evidence="7">
    <location>
        <position position="449"/>
    </location>
    <ligand>
        <name>substrate</name>
        <note>ligand shared between homodimeric partners</note>
    </ligand>
</feature>
<organism evidence="11 12">
    <name type="scientific">Diploscapter pachys</name>
    <dbReference type="NCBI Taxonomy" id="2018661"/>
    <lineage>
        <taxon>Eukaryota</taxon>
        <taxon>Metazoa</taxon>
        <taxon>Ecdysozoa</taxon>
        <taxon>Nematoda</taxon>
        <taxon>Chromadorea</taxon>
        <taxon>Rhabditida</taxon>
        <taxon>Rhabditina</taxon>
        <taxon>Rhabditomorpha</taxon>
        <taxon>Rhabditoidea</taxon>
        <taxon>Rhabditidae</taxon>
        <taxon>Diploscapter</taxon>
    </lineage>
</organism>
<feature type="binding site" evidence="8">
    <location>
        <position position="449"/>
    </location>
    <ligand>
        <name>Mn(2+)</name>
        <dbReference type="ChEBI" id="CHEBI:29035"/>
        <label>1</label>
    </ligand>
</feature>
<feature type="binding site" description="in other chain" evidence="7">
    <location>
        <position position="347"/>
    </location>
    <ligand>
        <name>substrate</name>
        <note>ligand shared between homodimeric partners</note>
    </ligand>
</feature>
<dbReference type="OrthoDB" id="7832001at2759"/>
<feature type="binding site" evidence="7">
    <location>
        <position position="334"/>
    </location>
    <ligand>
        <name>substrate</name>
        <note>ligand shared between homodimeric partners</note>
    </ligand>
</feature>
<keyword evidence="4" id="KW-0378">Hydrolase</keyword>
<comment type="caution">
    <text evidence="11">The sequence shown here is derived from an EMBL/GenBank/DDBJ whole genome shotgun (WGS) entry which is preliminary data.</text>
</comment>
<dbReference type="PANTHER" id="PTHR43270">
    <property type="entry name" value="BETA-ALA-HIS DIPEPTIDASE"/>
    <property type="match status" value="1"/>
</dbReference>
<dbReference type="Gene3D" id="3.30.70.360">
    <property type="match status" value="1"/>
</dbReference>
<dbReference type="Proteomes" id="UP000218231">
    <property type="component" value="Unassembled WGS sequence"/>
</dbReference>